<evidence type="ECO:0000259" key="2">
    <source>
        <dbReference type="PROSITE" id="PS50175"/>
    </source>
</evidence>
<dbReference type="Proteomes" id="UP000887023">
    <property type="component" value="Chromosome"/>
</dbReference>
<proteinExistence type="predicted"/>
<dbReference type="EMBL" id="CP079105">
    <property type="protein sequence ID" value="QXQ13327.1"/>
    <property type="molecule type" value="Genomic_DNA"/>
</dbReference>
<evidence type="ECO:0000256" key="1">
    <source>
        <dbReference type="SAM" id="SignalP"/>
    </source>
</evidence>
<protein>
    <recommendedName>
        <fullName evidence="2">Peptidase A2 domain-containing protein</fullName>
    </recommendedName>
</protein>
<dbReference type="InterPro" id="IPR001995">
    <property type="entry name" value="Peptidase_A2_cat"/>
</dbReference>
<organism evidence="3 4">
    <name type="scientific">Skermania pinensis</name>
    <dbReference type="NCBI Taxonomy" id="39122"/>
    <lineage>
        <taxon>Bacteria</taxon>
        <taxon>Bacillati</taxon>
        <taxon>Actinomycetota</taxon>
        <taxon>Actinomycetes</taxon>
        <taxon>Mycobacteriales</taxon>
        <taxon>Gordoniaceae</taxon>
        <taxon>Skermania</taxon>
    </lineage>
</organism>
<feature type="domain" description="Peptidase A2" evidence="2">
    <location>
        <begin position="42"/>
        <end position="80"/>
    </location>
</feature>
<reference evidence="3" key="1">
    <citation type="submission" date="2021-07" db="EMBL/GenBank/DDBJ databases">
        <title>Candidatus Kaistella beijingensis sp. nov. isolated from a municipal wastewater treatment plant is involved in sludge foaming.</title>
        <authorList>
            <person name="Song Y."/>
            <person name="Liu S.-J."/>
        </authorList>
    </citation>
    <scope>NUCLEOTIDE SEQUENCE</scope>
    <source>
        <strain evidence="3">DSM 43998</strain>
    </source>
</reference>
<evidence type="ECO:0000313" key="4">
    <source>
        <dbReference type="Proteomes" id="UP000887023"/>
    </source>
</evidence>
<gene>
    <name evidence="3" type="ORF">KV203_15885</name>
</gene>
<sequence length="145" mass="15096">MSISLVLLPLAVAAAAKAASRESSAPQVCTVSTRMRDIRLLVAALGDTGATATVLSDDDVDARWADLTARLRRDPDGIWGGDFVGTDDEARCIDTIVAVDAAYGLRVQAAVVERLRDRAPAAGMAVLSESAAANGEVTMVLEVRG</sequence>
<dbReference type="PROSITE" id="PS50175">
    <property type="entry name" value="ASP_PROT_RETROV"/>
    <property type="match status" value="1"/>
</dbReference>
<name>A0ABX8S679_9ACTN</name>
<feature type="signal peptide" evidence="1">
    <location>
        <begin position="1"/>
        <end position="18"/>
    </location>
</feature>
<feature type="chain" id="PRO_5047506994" description="Peptidase A2 domain-containing protein" evidence="1">
    <location>
        <begin position="19"/>
        <end position="145"/>
    </location>
</feature>
<evidence type="ECO:0000313" key="3">
    <source>
        <dbReference type="EMBL" id="QXQ13327.1"/>
    </source>
</evidence>
<accession>A0ABX8S679</accession>
<dbReference type="RefSeq" id="WP_066472399.1">
    <property type="nucleotide sequence ID" value="NZ_CBCRUZ010000016.1"/>
</dbReference>
<keyword evidence="1" id="KW-0732">Signal</keyword>
<keyword evidence="4" id="KW-1185">Reference proteome</keyword>